<comment type="caution">
    <text evidence="2">The sequence shown here is derived from an EMBL/GenBank/DDBJ whole genome shotgun (WGS) entry which is preliminary data.</text>
</comment>
<accession>A0A9W8TN12</accession>
<keyword evidence="1" id="KW-0175">Coiled coil</keyword>
<feature type="coiled-coil region" evidence="1">
    <location>
        <begin position="50"/>
        <end position="87"/>
    </location>
</feature>
<dbReference type="Proteomes" id="UP001148614">
    <property type="component" value="Unassembled WGS sequence"/>
</dbReference>
<sequence length="123" mass="13917">MAPQREVCPIALQRFVNEITTAQNERIIQINEARMTIILMVRGILEAKLNELLEQKNSEARPNLASLERENREAETLLQKAQEVIALVANIWTPTMPRPNTQNLVIRQATKSVPKTEESSSAN</sequence>
<evidence type="ECO:0000256" key="1">
    <source>
        <dbReference type="SAM" id="Coils"/>
    </source>
</evidence>
<keyword evidence="3" id="KW-1185">Reference proteome</keyword>
<proteinExistence type="predicted"/>
<organism evidence="2 3">
    <name type="scientific">Xylaria arbuscula</name>
    <dbReference type="NCBI Taxonomy" id="114810"/>
    <lineage>
        <taxon>Eukaryota</taxon>
        <taxon>Fungi</taxon>
        <taxon>Dikarya</taxon>
        <taxon>Ascomycota</taxon>
        <taxon>Pezizomycotina</taxon>
        <taxon>Sordariomycetes</taxon>
        <taxon>Xylariomycetidae</taxon>
        <taxon>Xylariales</taxon>
        <taxon>Xylariaceae</taxon>
        <taxon>Xylaria</taxon>
    </lineage>
</organism>
<evidence type="ECO:0000313" key="2">
    <source>
        <dbReference type="EMBL" id="KAJ3576586.1"/>
    </source>
</evidence>
<dbReference type="AlphaFoldDB" id="A0A9W8TN12"/>
<protein>
    <submittedName>
        <fullName evidence="2">Uncharacterized protein</fullName>
    </submittedName>
</protein>
<reference evidence="2" key="1">
    <citation type="submission" date="2022-07" db="EMBL/GenBank/DDBJ databases">
        <title>Genome Sequence of Xylaria arbuscula.</title>
        <authorList>
            <person name="Buettner E."/>
        </authorList>
    </citation>
    <scope>NUCLEOTIDE SEQUENCE</scope>
    <source>
        <strain evidence="2">VT107</strain>
    </source>
</reference>
<gene>
    <name evidence="2" type="ORF">NPX13_g3646</name>
</gene>
<dbReference type="EMBL" id="JANPWZ010000467">
    <property type="protein sequence ID" value="KAJ3576586.1"/>
    <property type="molecule type" value="Genomic_DNA"/>
</dbReference>
<name>A0A9W8TN12_9PEZI</name>
<evidence type="ECO:0000313" key="3">
    <source>
        <dbReference type="Proteomes" id="UP001148614"/>
    </source>
</evidence>